<keyword evidence="1" id="KW-0472">Membrane</keyword>
<feature type="transmembrane region" description="Helical" evidence="1">
    <location>
        <begin position="24"/>
        <end position="50"/>
    </location>
</feature>
<evidence type="ECO:0000313" key="3">
    <source>
        <dbReference type="Proteomes" id="UP000319143"/>
    </source>
</evidence>
<reference evidence="2 3" key="1">
    <citation type="submission" date="2019-02" db="EMBL/GenBank/DDBJ databases">
        <title>Deep-cultivation of Planctomycetes and their phenomic and genomic characterization uncovers novel biology.</title>
        <authorList>
            <person name="Wiegand S."/>
            <person name="Jogler M."/>
            <person name="Boedeker C."/>
            <person name="Pinto D."/>
            <person name="Vollmers J."/>
            <person name="Rivas-Marin E."/>
            <person name="Kohn T."/>
            <person name="Peeters S.H."/>
            <person name="Heuer A."/>
            <person name="Rast P."/>
            <person name="Oberbeckmann S."/>
            <person name="Bunk B."/>
            <person name="Jeske O."/>
            <person name="Meyerdierks A."/>
            <person name="Storesund J.E."/>
            <person name="Kallscheuer N."/>
            <person name="Luecker S."/>
            <person name="Lage O.M."/>
            <person name="Pohl T."/>
            <person name="Merkel B.J."/>
            <person name="Hornburger P."/>
            <person name="Mueller R.-W."/>
            <person name="Bruemmer F."/>
            <person name="Labrenz M."/>
            <person name="Spormann A.M."/>
            <person name="Op Den Camp H."/>
            <person name="Overmann J."/>
            <person name="Amann R."/>
            <person name="Jetten M.S.M."/>
            <person name="Mascher T."/>
            <person name="Medema M.H."/>
            <person name="Devos D.P."/>
            <person name="Kaster A.-K."/>
            <person name="Ovreas L."/>
            <person name="Rohde M."/>
            <person name="Galperin M.Y."/>
            <person name="Jogler C."/>
        </authorList>
    </citation>
    <scope>NUCLEOTIDE SEQUENCE [LARGE SCALE GENOMIC DNA]</scope>
    <source>
        <strain evidence="2 3">Poly41</strain>
    </source>
</reference>
<evidence type="ECO:0000313" key="2">
    <source>
        <dbReference type="EMBL" id="TWU42452.1"/>
    </source>
</evidence>
<name>A0A5C6E0P1_9BACT</name>
<keyword evidence="1" id="KW-0812">Transmembrane</keyword>
<accession>A0A5C6E0P1</accession>
<gene>
    <name evidence="2" type="ORF">Poly41_07490</name>
</gene>
<keyword evidence="1" id="KW-1133">Transmembrane helix</keyword>
<dbReference type="EMBL" id="SJPV01000001">
    <property type="protein sequence ID" value="TWU42452.1"/>
    <property type="molecule type" value="Genomic_DNA"/>
</dbReference>
<dbReference type="Proteomes" id="UP000319143">
    <property type="component" value="Unassembled WGS sequence"/>
</dbReference>
<proteinExistence type="predicted"/>
<organism evidence="2 3">
    <name type="scientific">Novipirellula artificiosorum</name>
    <dbReference type="NCBI Taxonomy" id="2528016"/>
    <lineage>
        <taxon>Bacteria</taxon>
        <taxon>Pseudomonadati</taxon>
        <taxon>Planctomycetota</taxon>
        <taxon>Planctomycetia</taxon>
        <taxon>Pirellulales</taxon>
        <taxon>Pirellulaceae</taxon>
        <taxon>Novipirellula</taxon>
    </lineage>
</organism>
<sequence>MHKDVTVAATRLCTLRSPGGRVKLTCIVGAMACVVMVLIATVIVLTPAVISRSSLGRSLLSRAIAGHGFSLDAKYMRIGWFTPLRLTGVEIHGTSNKNHYLIGQIDSEVTLAQLLGLRNHSLGQVVIHSVDVSCSIRDGRCSLEEDFPTLLAPAGAHQRKPIGRVQIQRLRFSMADHESGKQWRATMSRADILLSHEDIAATFSGSLDRSVASNNRESGATNKRVAVIDGKLTITKDRIMGHHVIAKTDFAQATINASVARSISLSDFWKDPLQSMGSFDGNASATVDLERLHAAMPGLLPLRDDVEIVSSQVVAKLESIGTEALRKTRISLQTSPLHATAIQHGDRCDVSIDPIDLLLVIAHQRDQWRAEEFHLTSEVASITGQGNSHQGTTEFEIDVARLTSTVAPILEMVDPALEGLIQARFDWDQVVKDQWRVEGSATASDLLRPSHKGEDEQPRQIALELDVCGRWDGKVVREISEATFAFCEDKTTLHAELLKPVPFPKRTTPFPLRLAASGQVERLFEQWKGLLPSQMSDAKGDFAAELEGDFSYQSARLSKAKIEFVQPSLAYANRSFSQPRANIEFAGDWTWPTGALDAERLAIDSPALTASLQGKANPNDIDLQLEWQANLNALQKPPLNLPLNKTIATPIHSAQRLVTSSIMDGSCEPSPRYQRRLEGRFCGSGTIVGNEQWIDLNLTTIGRDIAFVEKWSVEKPAPLANTSIDGSRTLRVIARAASPDEPHRIVWAEPVMQIDAQVQYDKCHQQIVANEVQIAGQWFSTVLSGKAVVGDKEQSGSLSGLLRMDMQRVGVRLTKVSETPIKMEGVHEAPLTLQWRSPNLGAVRFDVETQLGWDQASFAGIDIGPTSFPVQWNETTAKVDKVVMPIGDCRIQLGGEVDYRYSPRIVRLKPGMVTDSIKLTRPMTAGWFRFIAPTTSEVRSVDGHFGLEIDEGNINLDAPERSRVVGRVNVHHAQMSLNPMAKQIIAVAKGVQSLSRKQPFSLKGLRNTQVTMPPQTVEFDLDYGTVHNQGMTIEFDQTQVITRGGIRLDGHLNMIAKVPREAVQLGRIGSGEDSKFVYLPISGTVDRPIIDPTGISNIASLLSNPVLFGSSMSRSGDFQTETK</sequence>
<evidence type="ECO:0000256" key="1">
    <source>
        <dbReference type="SAM" id="Phobius"/>
    </source>
</evidence>
<protein>
    <recommendedName>
        <fullName evidence="4">AsmA-like C-terminal domain-containing protein</fullName>
    </recommendedName>
</protein>
<evidence type="ECO:0008006" key="4">
    <source>
        <dbReference type="Google" id="ProtNLM"/>
    </source>
</evidence>
<keyword evidence="3" id="KW-1185">Reference proteome</keyword>
<dbReference type="RefSeq" id="WP_231615368.1">
    <property type="nucleotide sequence ID" value="NZ_SJPV01000001.1"/>
</dbReference>
<dbReference type="AlphaFoldDB" id="A0A5C6E0P1"/>
<comment type="caution">
    <text evidence="2">The sequence shown here is derived from an EMBL/GenBank/DDBJ whole genome shotgun (WGS) entry which is preliminary data.</text>
</comment>